<feature type="transmembrane region" description="Helical" evidence="1">
    <location>
        <begin position="109"/>
        <end position="128"/>
    </location>
</feature>
<keyword evidence="1" id="KW-0472">Membrane</keyword>
<comment type="caution">
    <text evidence="2">The sequence shown here is derived from an EMBL/GenBank/DDBJ whole genome shotgun (WGS) entry which is preliminary data.</text>
</comment>
<feature type="transmembrane region" description="Helical" evidence="1">
    <location>
        <begin position="417"/>
        <end position="434"/>
    </location>
</feature>
<feature type="transmembrane region" description="Helical" evidence="1">
    <location>
        <begin position="264"/>
        <end position="295"/>
    </location>
</feature>
<accession>A0A8J3LVT5</accession>
<proteinExistence type="predicted"/>
<reference evidence="2" key="1">
    <citation type="submission" date="2021-01" db="EMBL/GenBank/DDBJ databases">
        <title>Whole genome shotgun sequence of Planosporangium flavigriseum NBRC 105377.</title>
        <authorList>
            <person name="Komaki H."/>
            <person name="Tamura T."/>
        </authorList>
    </citation>
    <scope>NUCLEOTIDE SEQUENCE</scope>
    <source>
        <strain evidence="2">NBRC 105377</strain>
    </source>
</reference>
<gene>
    <name evidence="2" type="ORF">Pfl04_04640</name>
</gene>
<organism evidence="2 3">
    <name type="scientific">Planosporangium flavigriseum</name>
    <dbReference type="NCBI Taxonomy" id="373681"/>
    <lineage>
        <taxon>Bacteria</taxon>
        <taxon>Bacillati</taxon>
        <taxon>Actinomycetota</taxon>
        <taxon>Actinomycetes</taxon>
        <taxon>Micromonosporales</taxon>
        <taxon>Micromonosporaceae</taxon>
        <taxon>Planosporangium</taxon>
    </lineage>
</organism>
<sequence length="643" mass="67075">MLGALFPAATLLLSGYALRPAGATFGPRRLAAVRAAVAVGAFATVGVEVLSAVDAVTTGPVVGLWLTGLAASAVLALLRRRRDVAGGRGSGIRDGIVALWRGASPVERLLGVALAGLVLAELVVALVSPPNNYDSYHYHLPRVEHWVAQGNVALYPTFAKHQVANPPGGEYLLLHLRLLTGGDGLYNLLQWAAALGCALAVSRIAAQLGAGRLGQLLAAATVVGAPMVVLEATSTQNDLVVAAWLACAATLVVDELSRRSPATAVLGIGAAAGLVVVTKPTGWLALGPVLLLWGLAQVRQRALVRAAVGTIAIIAVIGVLAGPYLSRVNAGFGSPLGPPEQSGNHTLQRHDPLSVLVNALRIGSSTLLVPVPQINQAVADGIIGFARAIGVDPQDPATTMYAYPSLRAFPDEDRSPYPVQSALVLIATFGALLARRVPGRVRAYALTVLGALSTYAAVLKWQPWGNRLVGGALILGAPLVGWALSAILARRHALLRPVIAGTVAVVVAGGTLHGYYAVALGAPRPLVGEHSVLLRDEWDLRFARMPGHLAGYEWGAAKVRAAGARRVGIVLIADQWEYPWWVMLPGTDLVSLQSVLPHQPAPPSTSVDAILCAAPQDVCRTFVPAGWRFETIDGWFGFAAPGR</sequence>
<feature type="transmembrane region" description="Helical" evidence="1">
    <location>
        <begin position="498"/>
        <end position="518"/>
    </location>
</feature>
<keyword evidence="3" id="KW-1185">Reference proteome</keyword>
<dbReference type="EMBL" id="BONU01000002">
    <property type="protein sequence ID" value="GIG72060.1"/>
    <property type="molecule type" value="Genomic_DNA"/>
</dbReference>
<dbReference type="AlphaFoldDB" id="A0A8J3LVT5"/>
<protein>
    <recommendedName>
        <fullName evidence="4">Dolichyl-phosphate-mannose-protein mannosyltransferase</fullName>
    </recommendedName>
</protein>
<evidence type="ECO:0008006" key="4">
    <source>
        <dbReference type="Google" id="ProtNLM"/>
    </source>
</evidence>
<feature type="transmembrane region" description="Helical" evidence="1">
    <location>
        <begin position="61"/>
        <end position="78"/>
    </location>
</feature>
<name>A0A8J3LVT5_9ACTN</name>
<evidence type="ECO:0000256" key="1">
    <source>
        <dbReference type="SAM" id="Phobius"/>
    </source>
</evidence>
<feature type="transmembrane region" description="Helical" evidence="1">
    <location>
        <begin position="302"/>
        <end position="325"/>
    </location>
</feature>
<feature type="transmembrane region" description="Helical" evidence="1">
    <location>
        <begin position="441"/>
        <end position="462"/>
    </location>
</feature>
<evidence type="ECO:0000313" key="3">
    <source>
        <dbReference type="Proteomes" id="UP000653674"/>
    </source>
</evidence>
<feature type="transmembrane region" description="Helical" evidence="1">
    <location>
        <begin position="213"/>
        <end position="230"/>
    </location>
</feature>
<evidence type="ECO:0000313" key="2">
    <source>
        <dbReference type="EMBL" id="GIG72060.1"/>
    </source>
</evidence>
<keyword evidence="1" id="KW-0812">Transmembrane</keyword>
<feature type="transmembrane region" description="Helical" evidence="1">
    <location>
        <begin position="468"/>
        <end position="489"/>
    </location>
</feature>
<dbReference type="Proteomes" id="UP000653674">
    <property type="component" value="Unassembled WGS sequence"/>
</dbReference>
<keyword evidence="1" id="KW-1133">Transmembrane helix</keyword>
<feature type="transmembrane region" description="Helical" evidence="1">
    <location>
        <begin position="188"/>
        <end position="206"/>
    </location>
</feature>